<evidence type="ECO:0000256" key="1">
    <source>
        <dbReference type="SAM" id="Phobius"/>
    </source>
</evidence>
<keyword evidence="1" id="KW-0812">Transmembrane</keyword>
<keyword evidence="1" id="KW-1133">Transmembrane helix</keyword>
<dbReference type="Proteomes" id="UP001297092">
    <property type="component" value="Unassembled WGS sequence"/>
</dbReference>
<keyword evidence="1" id="KW-0472">Membrane</keyword>
<dbReference type="EMBL" id="JAHCTB010000003">
    <property type="protein sequence ID" value="MBT0608149.1"/>
    <property type="molecule type" value="Genomic_DNA"/>
</dbReference>
<dbReference type="RefSeq" id="WP_214113020.1">
    <property type="nucleotide sequence ID" value="NZ_JAHCTB010000003.1"/>
</dbReference>
<name>A0ABS5S4K0_9FLAO</name>
<proteinExistence type="predicted"/>
<evidence type="ECO:0000313" key="3">
    <source>
        <dbReference type="Proteomes" id="UP001297092"/>
    </source>
</evidence>
<gene>
    <name evidence="2" type="ORF">KIV10_08145</name>
</gene>
<feature type="transmembrane region" description="Helical" evidence="1">
    <location>
        <begin position="81"/>
        <end position="102"/>
    </location>
</feature>
<sequence length="104" mass="11533">MLPWTTLIPTAISLAEMAGKVLSSNKKEKLKIDNTADADTASLIKRIEILEKNELKQAEILQQLTQQNLILIQKAEKNYKFAIIGLSISIIAIVACIFLLALKL</sequence>
<keyword evidence="3" id="KW-1185">Reference proteome</keyword>
<comment type="caution">
    <text evidence="2">The sequence shown here is derived from an EMBL/GenBank/DDBJ whole genome shotgun (WGS) entry which is preliminary data.</text>
</comment>
<accession>A0ABS5S4K0</accession>
<organism evidence="2 3">
    <name type="scientific">Aequorivita echinoideorum</name>
    <dbReference type="NCBI Taxonomy" id="1549647"/>
    <lineage>
        <taxon>Bacteria</taxon>
        <taxon>Pseudomonadati</taxon>
        <taxon>Bacteroidota</taxon>
        <taxon>Flavobacteriia</taxon>
        <taxon>Flavobacteriales</taxon>
        <taxon>Flavobacteriaceae</taxon>
        <taxon>Aequorivita</taxon>
    </lineage>
</organism>
<protein>
    <submittedName>
        <fullName evidence="2">Uncharacterized protein</fullName>
    </submittedName>
</protein>
<reference evidence="2 3" key="1">
    <citation type="submission" date="2021-05" db="EMBL/GenBank/DDBJ databases">
        <title>Aequorivita echinoideorum JCM 30378 genome.</title>
        <authorList>
            <person name="Zhang H."/>
            <person name="Li C."/>
        </authorList>
    </citation>
    <scope>NUCLEOTIDE SEQUENCE [LARGE SCALE GENOMIC DNA]</scope>
    <source>
        <strain evidence="2 3">JCM30378</strain>
    </source>
</reference>
<evidence type="ECO:0000313" key="2">
    <source>
        <dbReference type="EMBL" id="MBT0608149.1"/>
    </source>
</evidence>